<accession>A0A146FY81</accession>
<name>A0A146FY81_ASPKA</name>
<sequence>MASIEFARINGSSCTNRLCVLFDFLCHIAVLGDCSIRVVATRNYIVLLTDEQQQVGEERDHEHCDEDIDVCCKRPQGVYHAYGPGSMFPEQLKLSIARKRKKSQSWCYTRSTSISKAQTGKLADARMASAALAISMNGGGQYGNIIVPSDDTLFKYHWPVTLADVEEPIENPLEFALESFRNCFIEDEDMEVEGFITSLNDLRIGCLWRISGAGEHQPMALW</sequence>
<comment type="caution">
    <text evidence="1">The sequence shown here is derived from an EMBL/GenBank/DDBJ whole genome shotgun (WGS) entry which is preliminary data.</text>
</comment>
<dbReference type="Proteomes" id="UP000075230">
    <property type="component" value="Unassembled WGS sequence"/>
</dbReference>
<proteinExistence type="predicted"/>
<protein>
    <submittedName>
        <fullName evidence="1">Uncharacterized protein</fullName>
    </submittedName>
</protein>
<dbReference type="AlphaFoldDB" id="A0A146FY81"/>
<reference evidence="2" key="2">
    <citation type="submission" date="2016-02" db="EMBL/GenBank/DDBJ databases">
        <title>Genome sequencing of Aspergillus luchuensis NBRC 4314.</title>
        <authorList>
            <person name="Yamada O."/>
        </authorList>
    </citation>
    <scope>NUCLEOTIDE SEQUENCE [LARGE SCALE GENOMIC DNA]</scope>
    <source>
        <strain evidence="2">RIB 2604</strain>
    </source>
</reference>
<gene>
    <name evidence="1" type="ORF">RIB2604_03102680</name>
</gene>
<evidence type="ECO:0000313" key="1">
    <source>
        <dbReference type="EMBL" id="GAT29932.1"/>
    </source>
</evidence>
<evidence type="ECO:0000313" key="2">
    <source>
        <dbReference type="Proteomes" id="UP000075230"/>
    </source>
</evidence>
<dbReference type="EMBL" id="BCWF01000030">
    <property type="protein sequence ID" value="GAT29932.1"/>
    <property type="molecule type" value="Genomic_DNA"/>
</dbReference>
<reference evidence="1 2" key="1">
    <citation type="journal article" date="2016" name="DNA Res.">
        <title>Genome sequence of Aspergillus luchuensis NBRC 4314.</title>
        <authorList>
            <person name="Yamada O."/>
            <person name="Machida M."/>
            <person name="Hosoyama A."/>
            <person name="Goto M."/>
            <person name="Takahashi T."/>
            <person name="Futagami T."/>
            <person name="Yamagata Y."/>
            <person name="Takeuchi M."/>
            <person name="Kobayashi T."/>
            <person name="Koike H."/>
            <person name="Abe K."/>
            <person name="Asai K."/>
            <person name="Arita M."/>
            <person name="Fujita N."/>
            <person name="Fukuda K."/>
            <person name="Higa K."/>
            <person name="Horikawa H."/>
            <person name="Ishikawa T."/>
            <person name="Jinno K."/>
            <person name="Kato Y."/>
            <person name="Kirimura K."/>
            <person name="Mizutani O."/>
            <person name="Nakasone K."/>
            <person name="Sano M."/>
            <person name="Shiraishi Y."/>
            <person name="Tsukahara M."/>
            <person name="Gomi K."/>
        </authorList>
    </citation>
    <scope>NUCLEOTIDE SEQUENCE [LARGE SCALE GENOMIC DNA]</scope>
    <source>
        <strain evidence="1 2">RIB 2604</strain>
    </source>
</reference>
<organism evidence="1 2">
    <name type="scientific">Aspergillus kawachii</name>
    <name type="common">White koji mold</name>
    <name type="synonym">Aspergillus awamori var. kawachi</name>
    <dbReference type="NCBI Taxonomy" id="1069201"/>
    <lineage>
        <taxon>Eukaryota</taxon>
        <taxon>Fungi</taxon>
        <taxon>Dikarya</taxon>
        <taxon>Ascomycota</taxon>
        <taxon>Pezizomycotina</taxon>
        <taxon>Eurotiomycetes</taxon>
        <taxon>Eurotiomycetidae</taxon>
        <taxon>Eurotiales</taxon>
        <taxon>Aspergillaceae</taxon>
        <taxon>Aspergillus</taxon>
        <taxon>Aspergillus subgen. Circumdati</taxon>
    </lineage>
</organism>